<feature type="transmembrane region" description="Helical" evidence="2">
    <location>
        <begin position="153"/>
        <end position="172"/>
    </location>
</feature>
<keyword evidence="5" id="KW-1185">Reference proteome</keyword>
<dbReference type="RefSeq" id="WP_121621437.1">
    <property type="nucleotide sequence ID" value="NZ_JACIIW010000004.1"/>
</dbReference>
<dbReference type="EMBL" id="RCTF01000001">
    <property type="protein sequence ID" value="RLP81622.1"/>
    <property type="molecule type" value="Genomic_DNA"/>
</dbReference>
<accession>A0A3L7AQ95</accession>
<feature type="transmembrane region" description="Helical" evidence="2">
    <location>
        <begin position="200"/>
        <end position="219"/>
    </location>
</feature>
<dbReference type="Pfam" id="PF06808">
    <property type="entry name" value="DctM"/>
    <property type="match status" value="2"/>
</dbReference>
<sequence length="710" mass="74727">MTSSLHTPNTVPPVSHDINNPNHGAAVVVDDALLDLTWGPGAWGRAVFWIAVAFSAFQVITAAWSPLASQIVRSVHVGFLLLVVFAIAANHKTGPERLALWALGIVSFVVGLYHWVFYSDLIARAGDPSTMDIAVGVLAVALVFEGSRRLMGASLPLICAAFILYGLFGQYLPAPLDHRPYDFVQVVDQMFLGTEGIYGTPTYVSSSFIFLFILFGAFLERAGMIQLFNDFAMGTVGHTKGGPAKVSVISSALMGTINGSGVANVVTTGAFTIPLMKKFGYRPAFAGAVEATASMGGQIMPPVMGAVAFIMAETIDVPYADIATAAVIPAFLYFFTVFAMVHLEAGKYGLLGLPKAECPDALKALVTRWYLLLPLAALVWLLFSGYTPLFAGTVGLALTALIVLGTPIARLIGPYGLRVVFWIALGLAAASFLEYGINGVAFAVLGLVVLLFFVKGGRETLRISLESMADGARNALPVGIACALVGTMIGIFTLTGVATTFATFVVEVGKSSLFLSLVLTMIACLILGMGLPTIPNYIITASIAGPALLELGVPLIVSHMFVFYFGIMADLTPPVALAAFAAAPIAGTSGQAIGWIATRIALAGYVVPFMAVYAPALMLQEGDPMAASIGFWPAVVYVFLKAVLAIILWAGTATGYLLGPLNVVERLIAFGAAALLILSLPLTDELGFGAAALLLAWHYWRTRPARAAAA</sequence>
<proteinExistence type="predicted"/>
<feature type="transmembrane region" description="Helical" evidence="2">
    <location>
        <begin position="389"/>
        <end position="408"/>
    </location>
</feature>
<feature type="transmembrane region" description="Helical" evidence="2">
    <location>
        <begin position="631"/>
        <end position="651"/>
    </location>
</feature>
<dbReference type="GO" id="GO:0005886">
    <property type="term" value="C:plasma membrane"/>
    <property type="evidence" value="ECO:0007669"/>
    <property type="project" value="UniProtKB-SubCell"/>
</dbReference>
<gene>
    <name evidence="4" type="ORF">D9R14_01055</name>
</gene>
<feature type="transmembrane region" description="Helical" evidence="2">
    <location>
        <begin position="543"/>
        <end position="565"/>
    </location>
</feature>
<name>A0A3L7AQ95_9HYPH</name>
<keyword evidence="1" id="KW-0813">Transport</keyword>
<feature type="transmembrane region" description="Helical" evidence="2">
    <location>
        <begin position="322"/>
        <end position="343"/>
    </location>
</feature>
<dbReference type="GO" id="GO:0022857">
    <property type="term" value="F:transmembrane transporter activity"/>
    <property type="evidence" value="ECO:0007669"/>
    <property type="project" value="UniProtKB-UniRule"/>
</dbReference>
<feature type="transmembrane region" description="Helical" evidence="2">
    <location>
        <begin position="71"/>
        <end position="89"/>
    </location>
</feature>
<dbReference type="Proteomes" id="UP000269692">
    <property type="component" value="Unassembled WGS sequence"/>
</dbReference>
<evidence type="ECO:0000256" key="2">
    <source>
        <dbReference type="SAM" id="Phobius"/>
    </source>
</evidence>
<dbReference type="AlphaFoldDB" id="A0A3L7AQ95"/>
<dbReference type="OrthoDB" id="9759894at2"/>
<keyword evidence="2" id="KW-0472">Membrane</keyword>
<feature type="domain" description="TRAP C4-dicarboxylate transport system permease DctM subunit" evidence="3">
    <location>
        <begin position="139"/>
        <end position="403"/>
    </location>
</feature>
<dbReference type="InterPro" id="IPR011853">
    <property type="entry name" value="TRAP_DctM-Dct_fused"/>
</dbReference>
<feature type="domain" description="TRAP C4-dicarboxylate transport system permease DctM subunit" evidence="3">
    <location>
        <begin position="419"/>
        <end position="620"/>
    </location>
</feature>
<feature type="transmembrane region" description="Helical" evidence="2">
    <location>
        <begin position="284"/>
        <end position="310"/>
    </location>
</feature>
<evidence type="ECO:0000259" key="3">
    <source>
        <dbReference type="Pfam" id="PF06808"/>
    </source>
</evidence>
<evidence type="ECO:0000313" key="4">
    <source>
        <dbReference type="EMBL" id="RLP81622.1"/>
    </source>
</evidence>
<evidence type="ECO:0000313" key="5">
    <source>
        <dbReference type="Proteomes" id="UP000269692"/>
    </source>
</evidence>
<dbReference type="PANTHER" id="PTHR43849:SF2">
    <property type="entry name" value="BLL3936 PROTEIN"/>
    <property type="match status" value="1"/>
</dbReference>
<reference evidence="4 5" key="1">
    <citation type="submission" date="2018-10" db="EMBL/GenBank/DDBJ databases">
        <title>Xanthobacter tagetidis genome sequencing and assembly.</title>
        <authorList>
            <person name="Maclea K.S."/>
            <person name="Goen A.E."/>
            <person name="Fatima S.A."/>
        </authorList>
    </citation>
    <scope>NUCLEOTIDE SEQUENCE [LARGE SCALE GENOMIC DNA]</scope>
    <source>
        <strain evidence="4 5">ATCC 700314</strain>
    </source>
</reference>
<feature type="transmembrane region" description="Helical" evidence="2">
    <location>
        <begin position="663"/>
        <end position="680"/>
    </location>
</feature>
<comment type="caution">
    <text evidence="4">The sequence shown here is derived from an EMBL/GenBank/DDBJ whole genome shotgun (WGS) entry which is preliminary data.</text>
</comment>
<comment type="function">
    <text evidence="1">Part of the tripartite ATP-independent periplasmic (TRAP) transport system.</text>
</comment>
<feature type="transmembrane region" description="Helical" evidence="2">
    <location>
        <begin position="439"/>
        <end position="457"/>
    </location>
</feature>
<organism evidence="4 5">
    <name type="scientific">Xanthobacter tagetidis</name>
    <dbReference type="NCBI Taxonomy" id="60216"/>
    <lineage>
        <taxon>Bacteria</taxon>
        <taxon>Pseudomonadati</taxon>
        <taxon>Pseudomonadota</taxon>
        <taxon>Alphaproteobacteria</taxon>
        <taxon>Hyphomicrobiales</taxon>
        <taxon>Xanthobacteraceae</taxon>
        <taxon>Xanthobacter</taxon>
    </lineage>
</organism>
<dbReference type="NCBIfam" id="TIGR02123">
    <property type="entry name" value="TRAP_fused"/>
    <property type="match status" value="1"/>
</dbReference>
<feature type="transmembrane region" description="Helical" evidence="2">
    <location>
        <begin position="512"/>
        <end position="531"/>
    </location>
</feature>
<protein>
    <submittedName>
        <fullName evidence="4">TRAP transporter permease</fullName>
    </submittedName>
</protein>
<dbReference type="PANTHER" id="PTHR43849">
    <property type="entry name" value="BLL3936 PROTEIN"/>
    <property type="match status" value="1"/>
</dbReference>
<feature type="transmembrane region" description="Helical" evidence="2">
    <location>
        <begin position="364"/>
        <end position="383"/>
    </location>
</feature>
<feature type="transmembrane region" description="Helical" evidence="2">
    <location>
        <begin position="478"/>
        <end position="506"/>
    </location>
</feature>
<keyword evidence="2" id="KW-1133">Transmembrane helix</keyword>
<feature type="transmembrane region" description="Helical" evidence="2">
    <location>
        <begin position="46"/>
        <end position="65"/>
    </location>
</feature>
<feature type="transmembrane region" description="Helical" evidence="2">
    <location>
        <begin position="600"/>
        <end position="619"/>
    </location>
</feature>
<feature type="transmembrane region" description="Helical" evidence="2">
    <location>
        <begin position="98"/>
        <end position="117"/>
    </location>
</feature>
<keyword evidence="1" id="KW-0997">Cell inner membrane</keyword>
<keyword evidence="1" id="KW-1003">Cell membrane</keyword>
<dbReference type="InterPro" id="IPR010656">
    <property type="entry name" value="DctM"/>
</dbReference>
<keyword evidence="2" id="KW-0812">Transmembrane</keyword>
<evidence type="ECO:0000256" key="1">
    <source>
        <dbReference type="RuleBase" id="RU369079"/>
    </source>
</evidence>
<comment type="subcellular location">
    <subcellularLocation>
        <location evidence="1">Cell inner membrane</location>
        <topology evidence="1">Multi-pass membrane protein</topology>
    </subcellularLocation>
</comment>